<keyword evidence="2" id="KW-1133">Transmembrane helix</keyword>
<gene>
    <name evidence="3" type="ORF">A7U60_g1404</name>
</gene>
<feature type="compositionally biased region" description="Low complexity" evidence="1">
    <location>
        <begin position="169"/>
        <end position="187"/>
    </location>
</feature>
<proteinExistence type="predicted"/>
<feature type="region of interest" description="Disordered" evidence="1">
    <location>
        <begin position="169"/>
        <end position="194"/>
    </location>
</feature>
<keyword evidence="2" id="KW-0472">Membrane</keyword>
<protein>
    <submittedName>
        <fullName evidence="3">Uncharacterized protein</fullName>
    </submittedName>
</protein>
<evidence type="ECO:0000256" key="1">
    <source>
        <dbReference type="SAM" id="MobiDB-lite"/>
    </source>
</evidence>
<evidence type="ECO:0000313" key="4">
    <source>
        <dbReference type="Proteomes" id="UP000757232"/>
    </source>
</evidence>
<evidence type="ECO:0000256" key="2">
    <source>
        <dbReference type="SAM" id="Phobius"/>
    </source>
</evidence>
<dbReference type="EMBL" id="LNZH02000092">
    <property type="protein sequence ID" value="OCB91365.1"/>
    <property type="molecule type" value="Genomic_DNA"/>
</dbReference>
<name>A0A9Q5N988_SANBA</name>
<keyword evidence="2" id="KW-0812">Transmembrane</keyword>
<dbReference type="OrthoDB" id="3245657at2759"/>
<organism evidence="3 4">
    <name type="scientific">Sanghuangporus baumii</name>
    <name type="common">Phellinus baumii</name>
    <dbReference type="NCBI Taxonomy" id="108892"/>
    <lineage>
        <taxon>Eukaryota</taxon>
        <taxon>Fungi</taxon>
        <taxon>Dikarya</taxon>
        <taxon>Basidiomycota</taxon>
        <taxon>Agaricomycotina</taxon>
        <taxon>Agaricomycetes</taxon>
        <taxon>Hymenochaetales</taxon>
        <taxon>Hymenochaetaceae</taxon>
        <taxon>Sanghuangporus</taxon>
    </lineage>
</organism>
<accession>A0A9Q5N988</accession>
<dbReference type="Gene3D" id="2.60.120.260">
    <property type="entry name" value="Galactose-binding domain-like"/>
    <property type="match status" value="1"/>
</dbReference>
<comment type="caution">
    <text evidence="3">The sequence shown here is derived from an EMBL/GenBank/DDBJ whole genome shotgun (WGS) entry which is preliminary data.</text>
</comment>
<feature type="transmembrane region" description="Helical" evidence="2">
    <location>
        <begin position="203"/>
        <end position="224"/>
    </location>
</feature>
<keyword evidence="4" id="KW-1185">Reference proteome</keyword>
<sequence>MINVTIDDAFGDPTNGRQIQYFPSTAWQRGDGCQPCTAKPSPESDAWLGTWHDATFNPNDTATNSALGQIIVASAQFTGTAVYVNCILTRSFTSPDGNTDMTFYLDDNDNPANVFQKTPNGDPSYQFGVTVFSATNLPFGEHTVRLEAGHAGQKALVLLDSITYTTDDGSGGSVSSSSSATGVESSSFTPAPSQTSLGSNLDAGLFVGPTVPTSILIIGLIMVVGL</sequence>
<reference evidence="3" key="1">
    <citation type="submission" date="2016-06" db="EMBL/GenBank/DDBJ databases">
        <title>Draft Genome sequence of the fungus Inonotus baumii.</title>
        <authorList>
            <person name="Zhu H."/>
            <person name="Lin W."/>
        </authorList>
    </citation>
    <scope>NUCLEOTIDE SEQUENCE</scope>
    <source>
        <strain evidence="3">821</strain>
    </source>
</reference>
<dbReference type="Proteomes" id="UP000757232">
    <property type="component" value="Unassembled WGS sequence"/>
</dbReference>
<dbReference type="AlphaFoldDB" id="A0A9Q5N988"/>
<evidence type="ECO:0000313" key="3">
    <source>
        <dbReference type="EMBL" id="OCB91365.1"/>
    </source>
</evidence>